<evidence type="ECO:0000313" key="2">
    <source>
        <dbReference type="Proteomes" id="UP000299102"/>
    </source>
</evidence>
<proteinExistence type="predicted"/>
<dbReference type="AlphaFoldDB" id="A0A4C1TWW4"/>
<gene>
    <name evidence="1" type="ORF">EVAR_12980_1</name>
</gene>
<evidence type="ECO:0000313" key="1">
    <source>
        <dbReference type="EMBL" id="GBP18519.1"/>
    </source>
</evidence>
<dbReference type="OrthoDB" id="10017160at2759"/>
<keyword evidence="2" id="KW-1185">Reference proteome</keyword>
<organism evidence="1 2">
    <name type="scientific">Eumeta variegata</name>
    <name type="common">Bagworm moth</name>
    <name type="synonym">Eumeta japonica</name>
    <dbReference type="NCBI Taxonomy" id="151549"/>
    <lineage>
        <taxon>Eukaryota</taxon>
        <taxon>Metazoa</taxon>
        <taxon>Ecdysozoa</taxon>
        <taxon>Arthropoda</taxon>
        <taxon>Hexapoda</taxon>
        <taxon>Insecta</taxon>
        <taxon>Pterygota</taxon>
        <taxon>Neoptera</taxon>
        <taxon>Endopterygota</taxon>
        <taxon>Lepidoptera</taxon>
        <taxon>Glossata</taxon>
        <taxon>Ditrysia</taxon>
        <taxon>Tineoidea</taxon>
        <taxon>Psychidae</taxon>
        <taxon>Oiketicinae</taxon>
        <taxon>Eumeta</taxon>
    </lineage>
</organism>
<protein>
    <submittedName>
        <fullName evidence="1">Uncharacterized protein</fullName>
    </submittedName>
</protein>
<reference evidence="1 2" key="1">
    <citation type="journal article" date="2019" name="Commun. Biol.">
        <title>The bagworm genome reveals a unique fibroin gene that provides high tensile strength.</title>
        <authorList>
            <person name="Kono N."/>
            <person name="Nakamura H."/>
            <person name="Ohtoshi R."/>
            <person name="Tomita M."/>
            <person name="Numata K."/>
            <person name="Arakawa K."/>
        </authorList>
    </citation>
    <scope>NUCLEOTIDE SEQUENCE [LARGE SCALE GENOMIC DNA]</scope>
</reference>
<dbReference type="Proteomes" id="UP000299102">
    <property type="component" value="Unassembled WGS sequence"/>
</dbReference>
<accession>A0A4C1TWW4</accession>
<sequence length="108" mass="12661">MFTDKFKEGRPKSVVVPKNTDTVRELIMQDRHVTYREIKASFDISGWLETMVELPSAVCEEDLANEQVSIKDALLQFFSAEPRALEACNEENFRMHREKFIGENMYHF</sequence>
<comment type="caution">
    <text evidence="1">The sequence shown here is derived from an EMBL/GenBank/DDBJ whole genome shotgun (WGS) entry which is preliminary data.</text>
</comment>
<name>A0A4C1TWW4_EUMVA</name>
<dbReference type="EMBL" id="BGZK01000098">
    <property type="protein sequence ID" value="GBP18519.1"/>
    <property type="molecule type" value="Genomic_DNA"/>
</dbReference>